<proteinExistence type="predicted"/>
<accession>A0ABV2YFP7</accession>
<feature type="domain" description="VOC" evidence="1">
    <location>
        <begin position="4"/>
        <end position="118"/>
    </location>
</feature>
<dbReference type="EMBL" id="JBEZUR010000009">
    <property type="protein sequence ID" value="MEU3554379.1"/>
    <property type="molecule type" value="Genomic_DNA"/>
</dbReference>
<dbReference type="SUPFAM" id="SSF54593">
    <property type="entry name" value="Glyoxalase/Bleomycin resistance protein/Dihydroxybiphenyl dioxygenase"/>
    <property type="match status" value="1"/>
</dbReference>
<dbReference type="InterPro" id="IPR029068">
    <property type="entry name" value="Glyas_Bleomycin-R_OHBP_Dase"/>
</dbReference>
<evidence type="ECO:0000259" key="1">
    <source>
        <dbReference type="PROSITE" id="PS51819"/>
    </source>
</evidence>
<dbReference type="RefSeq" id="WP_108955779.1">
    <property type="nucleotide sequence ID" value="NZ_BEVZ01000006.1"/>
</dbReference>
<dbReference type="Proteomes" id="UP001550850">
    <property type="component" value="Unassembled WGS sequence"/>
</dbReference>
<keyword evidence="3" id="KW-1185">Reference proteome</keyword>
<reference evidence="2 3" key="1">
    <citation type="submission" date="2024-06" db="EMBL/GenBank/DDBJ databases">
        <title>The Natural Products Discovery Center: Release of the First 8490 Sequenced Strains for Exploring Actinobacteria Biosynthetic Diversity.</title>
        <authorList>
            <person name="Kalkreuter E."/>
            <person name="Kautsar S.A."/>
            <person name="Yang D."/>
            <person name="Bader C.D."/>
            <person name="Teijaro C.N."/>
            <person name="Fluegel L."/>
            <person name="Davis C.M."/>
            <person name="Simpson J.R."/>
            <person name="Lauterbach L."/>
            <person name="Steele A.D."/>
            <person name="Gui C."/>
            <person name="Meng S."/>
            <person name="Li G."/>
            <person name="Viehrig K."/>
            <person name="Ye F."/>
            <person name="Su P."/>
            <person name="Kiefer A.F."/>
            <person name="Nichols A."/>
            <person name="Cepeda A.J."/>
            <person name="Yan W."/>
            <person name="Fan B."/>
            <person name="Jiang Y."/>
            <person name="Adhikari A."/>
            <person name="Zheng C.-J."/>
            <person name="Schuster L."/>
            <person name="Cowan T.M."/>
            <person name="Smanski M.J."/>
            <person name="Chevrette M.G."/>
            <person name="De Carvalho L.P.S."/>
            <person name="Shen B."/>
        </authorList>
    </citation>
    <scope>NUCLEOTIDE SEQUENCE [LARGE SCALE GENOMIC DNA]</scope>
    <source>
        <strain evidence="2 3">NPDC038104</strain>
    </source>
</reference>
<comment type="caution">
    <text evidence="2">The sequence shown here is derived from an EMBL/GenBank/DDBJ whole genome shotgun (WGS) entry which is preliminary data.</text>
</comment>
<sequence>MEARLRTIVYPVGDPDGAKALFRSLLGVEPHVDVTNWTGFRTVDGQGAGVEIGLDPHGHDAGLTGPVPYWHVEDLRATLAAVLAAGAEVVQDVRDVGGGKLVATVRDPDGNPVGLVEDRPGEGPAVV</sequence>
<evidence type="ECO:0000313" key="3">
    <source>
        <dbReference type="Proteomes" id="UP001550850"/>
    </source>
</evidence>
<dbReference type="InterPro" id="IPR004360">
    <property type="entry name" value="Glyas_Fos-R_dOase_dom"/>
</dbReference>
<dbReference type="InterPro" id="IPR052164">
    <property type="entry name" value="Anthracycline_SecMetBiosynth"/>
</dbReference>
<dbReference type="PANTHER" id="PTHR33993">
    <property type="entry name" value="GLYOXALASE-RELATED"/>
    <property type="match status" value="1"/>
</dbReference>
<evidence type="ECO:0000313" key="2">
    <source>
        <dbReference type="EMBL" id="MEU3554379.1"/>
    </source>
</evidence>
<protein>
    <submittedName>
        <fullName evidence="2">VOC family protein</fullName>
    </submittedName>
</protein>
<organism evidence="2 3">
    <name type="scientific">Streptomyces fragilis</name>
    <dbReference type="NCBI Taxonomy" id="67301"/>
    <lineage>
        <taxon>Bacteria</taxon>
        <taxon>Bacillati</taxon>
        <taxon>Actinomycetota</taxon>
        <taxon>Actinomycetes</taxon>
        <taxon>Kitasatosporales</taxon>
        <taxon>Streptomycetaceae</taxon>
        <taxon>Streptomyces</taxon>
    </lineage>
</organism>
<dbReference type="InterPro" id="IPR037523">
    <property type="entry name" value="VOC_core"/>
</dbReference>
<dbReference type="Gene3D" id="3.10.180.10">
    <property type="entry name" value="2,3-Dihydroxybiphenyl 1,2-Dioxygenase, domain 1"/>
    <property type="match status" value="1"/>
</dbReference>
<name>A0ABV2YFP7_9ACTN</name>
<gene>
    <name evidence="2" type="ORF">AB0E65_09175</name>
</gene>
<dbReference type="PROSITE" id="PS51819">
    <property type="entry name" value="VOC"/>
    <property type="match status" value="1"/>
</dbReference>
<dbReference type="Pfam" id="PF00903">
    <property type="entry name" value="Glyoxalase"/>
    <property type="match status" value="1"/>
</dbReference>